<accession>A0A9P8UQS0</accession>
<proteinExistence type="predicted"/>
<feature type="transmembrane region" description="Helical" evidence="1">
    <location>
        <begin position="50"/>
        <end position="70"/>
    </location>
</feature>
<dbReference type="RefSeq" id="XP_045960976.1">
    <property type="nucleotide sequence ID" value="XM_046095192.1"/>
</dbReference>
<dbReference type="Proteomes" id="UP000758603">
    <property type="component" value="Unassembled WGS sequence"/>
</dbReference>
<keyword evidence="2" id="KW-0732">Signal</keyword>
<dbReference type="EMBL" id="JAGPXC010000002">
    <property type="protein sequence ID" value="KAH6656742.1"/>
    <property type="molecule type" value="Genomic_DNA"/>
</dbReference>
<keyword evidence="1" id="KW-1133">Transmembrane helix</keyword>
<feature type="transmembrane region" description="Helical" evidence="1">
    <location>
        <begin position="82"/>
        <end position="104"/>
    </location>
</feature>
<feature type="signal peptide" evidence="2">
    <location>
        <begin position="1"/>
        <end position="19"/>
    </location>
</feature>
<dbReference type="GeneID" id="70124085"/>
<keyword evidence="1" id="KW-0472">Membrane</keyword>
<comment type="caution">
    <text evidence="3">The sequence shown here is derived from an EMBL/GenBank/DDBJ whole genome shotgun (WGS) entry which is preliminary data.</text>
</comment>
<organism evidence="3 4">
    <name type="scientific">Truncatella angustata</name>
    <dbReference type="NCBI Taxonomy" id="152316"/>
    <lineage>
        <taxon>Eukaryota</taxon>
        <taxon>Fungi</taxon>
        <taxon>Dikarya</taxon>
        <taxon>Ascomycota</taxon>
        <taxon>Pezizomycotina</taxon>
        <taxon>Sordariomycetes</taxon>
        <taxon>Xylariomycetidae</taxon>
        <taxon>Amphisphaeriales</taxon>
        <taxon>Sporocadaceae</taxon>
        <taxon>Truncatella</taxon>
    </lineage>
</organism>
<sequence length="106" mass="12376">MVVFCVVCSLYLFFSLSLSLNSKPNGAKEIGKVSMNRSIQYWQQAHAGVVRTRFCFLSFYLFCFVFVLLFQPSCVWNDLYQLDSIWGTLFEVFLFFFFFLPAALSQ</sequence>
<name>A0A9P8UQS0_9PEZI</name>
<protein>
    <submittedName>
        <fullName evidence="3">Uncharacterized protein</fullName>
    </submittedName>
</protein>
<feature type="chain" id="PRO_5040244955" evidence="2">
    <location>
        <begin position="20"/>
        <end position="106"/>
    </location>
</feature>
<reference evidence="3" key="1">
    <citation type="journal article" date="2021" name="Nat. Commun.">
        <title>Genetic determinants of endophytism in the Arabidopsis root mycobiome.</title>
        <authorList>
            <person name="Mesny F."/>
            <person name="Miyauchi S."/>
            <person name="Thiergart T."/>
            <person name="Pickel B."/>
            <person name="Atanasova L."/>
            <person name="Karlsson M."/>
            <person name="Huettel B."/>
            <person name="Barry K.W."/>
            <person name="Haridas S."/>
            <person name="Chen C."/>
            <person name="Bauer D."/>
            <person name="Andreopoulos W."/>
            <person name="Pangilinan J."/>
            <person name="LaButti K."/>
            <person name="Riley R."/>
            <person name="Lipzen A."/>
            <person name="Clum A."/>
            <person name="Drula E."/>
            <person name="Henrissat B."/>
            <person name="Kohler A."/>
            <person name="Grigoriev I.V."/>
            <person name="Martin F.M."/>
            <person name="Hacquard S."/>
        </authorList>
    </citation>
    <scope>NUCLEOTIDE SEQUENCE</scope>
    <source>
        <strain evidence="3">MPI-SDFR-AT-0073</strain>
    </source>
</reference>
<evidence type="ECO:0000256" key="2">
    <source>
        <dbReference type="SAM" id="SignalP"/>
    </source>
</evidence>
<evidence type="ECO:0000256" key="1">
    <source>
        <dbReference type="SAM" id="Phobius"/>
    </source>
</evidence>
<dbReference type="AlphaFoldDB" id="A0A9P8UQS0"/>
<evidence type="ECO:0000313" key="4">
    <source>
        <dbReference type="Proteomes" id="UP000758603"/>
    </source>
</evidence>
<evidence type="ECO:0000313" key="3">
    <source>
        <dbReference type="EMBL" id="KAH6656742.1"/>
    </source>
</evidence>
<keyword evidence="1" id="KW-0812">Transmembrane</keyword>
<gene>
    <name evidence="3" type="ORF">BKA67DRAFT_166371</name>
</gene>
<keyword evidence="4" id="KW-1185">Reference proteome</keyword>